<dbReference type="InterPro" id="IPR025202">
    <property type="entry name" value="PLD-like_dom"/>
</dbReference>
<dbReference type="InterPro" id="IPR022924">
    <property type="entry name" value="Cardiolipin_synthase"/>
</dbReference>
<evidence type="ECO:0000256" key="8">
    <source>
        <dbReference type="NCBIfam" id="TIGR04265"/>
    </source>
</evidence>
<sequence>MLTILIIIAIVAVWMTLDLYFGKKAHLATLPPHKESPVRKSEAHFFSHGDKLFDHMFQHIDKARDHIHMNFYIFRDDSIGSKMLHKLKVKSREGVTVRLMVDWVGAKISHKERKALKAAGVILAYSHPPKFPYLFFSLNERNHRKITIIDGRMAYIGGYNVGDEYLGRDPKMGRWRDYHLFITGEAVGELQKQFLKDWQGASGVKVKESPALYPKLKQGNLDIKIVPTDGAYVKEKMINLIKDANDSVFIGTPYFIPGHELQNLLIDTARKGINVHVLIPKYPDHPLVKDAAFPYVRSLIKAGVQVRQFYEGFYHSKVVIIDDEIIDIGTANFDKRSFHLNHEINCIIHNDEWIRPVKEEILKDFYESSERITLKEANSRSFFERIKESFAKLVSPFM</sequence>
<dbReference type="RefSeq" id="WP_307331024.1">
    <property type="nucleotide sequence ID" value="NZ_JAUSUG010000027.1"/>
</dbReference>
<dbReference type="SMART" id="SM00155">
    <property type="entry name" value="PLDc"/>
    <property type="match status" value="2"/>
</dbReference>
<evidence type="ECO:0000256" key="2">
    <source>
        <dbReference type="ARBA" id="ARBA00022475"/>
    </source>
</evidence>
<comment type="subcellular location">
    <subcellularLocation>
        <location evidence="1">Cell membrane</location>
    </subcellularLocation>
</comment>
<dbReference type="PANTHER" id="PTHR21248:SF7">
    <property type="entry name" value="MINOR CARDIOLIPIN SYNTHASE CLSB"/>
    <property type="match status" value="1"/>
</dbReference>
<dbReference type="NCBIfam" id="TIGR04265">
    <property type="entry name" value="bac_cardiolipin"/>
    <property type="match status" value="1"/>
</dbReference>
<evidence type="ECO:0000256" key="7">
    <source>
        <dbReference type="ARBA" id="ARBA00023136"/>
    </source>
</evidence>
<accession>A0ABU0A1M2</accession>
<dbReference type="Proteomes" id="UP001230005">
    <property type="component" value="Unassembled WGS sequence"/>
</dbReference>
<dbReference type="PANTHER" id="PTHR21248">
    <property type="entry name" value="CARDIOLIPIN SYNTHASE"/>
    <property type="match status" value="1"/>
</dbReference>
<dbReference type="EMBL" id="JAUSUG010000027">
    <property type="protein sequence ID" value="MDQ0257389.1"/>
    <property type="molecule type" value="Genomic_DNA"/>
</dbReference>
<evidence type="ECO:0000256" key="1">
    <source>
        <dbReference type="ARBA" id="ARBA00004236"/>
    </source>
</evidence>
<dbReference type="Pfam" id="PF13091">
    <property type="entry name" value="PLDc_2"/>
    <property type="match status" value="2"/>
</dbReference>
<dbReference type="CDD" id="cd09112">
    <property type="entry name" value="PLDc_CLS_2"/>
    <property type="match status" value="1"/>
</dbReference>
<dbReference type="PROSITE" id="PS50035">
    <property type="entry name" value="PLD"/>
    <property type="match status" value="2"/>
</dbReference>
<protein>
    <recommendedName>
        <fullName evidence="8">Cardiolipin synthase</fullName>
        <ecNumber evidence="8">2.7.8.-</ecNumber>
    </recommendedName>
</protein>
<dbReference type="EC" id="2.7.8.-" evidence="8"/>
<keyword evidence="7" id="KW-0472">Membrane</keyword>
<dbReference type="CDD" id="cd09110">
    <property type="entry name" value="PLDc_CLS_1"/>
    <property type="match status" value="1"/>
</dbReference>
<keyword evidence="6" id="KW-1133">Transmembrane helix</keyword>
<name>A0ABU0A1M2_9BACI</name>
<feature type="domain" description="PLD phosphodiesterase" evidence="9">
    <location>
        <begin position="138"/>
        <end position="165"/>
    </location>
</feature>
<dbReference type="Gene3D" id="3.30.870.10">
    <property type="entry name" value="Endonuclease Chain A"/>
    <property type="match status" value="2"/>
</dbReference>
<evidence type="ECO:0000256" key="6">
    <source>
        <dbReference type="ARBA" id="ARBA00022989"/>
    </source>
</evidence>
<feature type="domain" description="PLD phosphodiesterase" evidence="9">
    <location>
        <begin position="310"/>
        <end position="337"/>
    </location>
</feature>
<evidence type="ECO:0000313" key="10">
    <source>
        <dbReference type="EMBL" id="MDQ0257389.1"/>
    </source>
</evidence>
<dbReference type="GO" id="GO:0016740">
    <property type="term" value="F:transferase activity"/>
    <property type="evidence" value="ECO:0007669"/>
    <property type="project" value="UniProtKB-KW"/>
</dbReference>
<keyword evidence="4" id="KW-0812">Transmembrane</keyword>
<evidence type="ECO:0000256" key="3">
    <source>
        <dbReference type="ARBA" id="ARBA00022679"/>
    </source>
</evidence>
<evidence type="ECO:0000256" key="5">
    <source>
        <dbReference type="ARBA" id="ARBA00022737"/>
    </source>
</evidence>
<evidence type="ECO:0000256" key="4">
    <source>
        <dbReference type="ARBA" id="ARBA00022692"/>
    </source>
</evidence>
<dbReference type="SUPFAM" id="SSF56024">
    <property type="entry name" value="Phospholipase D/nuclease"/>
    <property type="match status" value="2"/>
</dbReference>
<comment type="caution">
    <text evidence="10">The sequence shown here is derived from an EMBL/GenBank/DDBJ whole genome shotgun (WGS) entry which is preliminary data.</text>
</comment>
<reference evidence="10 11" key="1">
    <citation type="submission" date="2023-07" db="EMBL/GenBank/DDBJ databases">
        <title>Genomic Encyclopedia of Type Strains, Phase IV (KMG-IV): sequencing the most valuable type-strain genomes for metagenomic binning, comparative biology and taxonomic classification.</title>
        <authorList>
            <person name="Goeker M."/>
        </authorList>
    </citation>
    <scope>NUCLEOTIDE SEQUENCE [LARGE SCALE GENOMIC DNA]</scope>
    <source>
        <strain evidence="10 11">DSM 9768</strain>
    </source>
</reference>
<dbReference type="InterPro" id="IPR001736">
    <property type="entry name" value="PLipase_D/transphosphatidylase"/>
</dbReference>
<gene>
    <name evidence="10" type="ORF">J2S74_004847</name>
</gene>
<keyword evidence="2" id="KW-1003">Cell membrane</keyword>
<evidence type="ECO:0000313" key="11">
    <source>
        <dbReference type="Proteomes" id="UP001230005"/>
    </source>
</evidence>
<evidence type="ECO:0000259" key="9">
    <source>
        <dbReference type="PROSITE" id="PS50035"/>
    </source>
</evidence>
<proteinExistence type="predicted"/>
<keyword evidence="5" id="KW-0677">Repeat</keyword>
<keyword evidence="3 10" id="KW-0808">Transferase</keyword>
<organism evidence="10 11">
    <name type="scientific">Evansella vedderi</name>
    <dbReference type="NCBI Taxonomy" id="38282"/>
    <lineage>
        <taxon>Bacteria</taxon>
        <taxon>Bacillati</taxon>
        <taxon>Bacillota</taxon>
        <taxon>Bacilli</taxon>
        <taxon>Bacillales</taxon>
        <taxon>Bacillaceae</taxon>
        <taxon>Evansella</taxon>
    </lineage>
</organism>
<keyword evidence="11" id="KW-1185">Reference proteome</keyword>